<keyword evidence="2 9" id="KW-0808">Transferase</keyword>
<evidence type="ECO:0000259" key="10">
    <source>
        <dbReference type="Pfam" id="PF20258"/>
    </source>
</evidence>
<comment type="catalytic activity">
    <reaction evidence="8 9">
        <text>S-sulfanyl-L-cysteinyl-[protein] + uridine(34) in tRNA + AH2 + ATP = 2-thiouridine(34) in tRNA + L-cysteinyl-[protein] + A + AMP + diphosphate + H(+)</text>
        <dbReference type="Rhea" id="RHEA:47032"/>
        <dbReference type="Rhea" id="RHEA-COMP:10131"/>
        <dbReference type="Rhea" id="RHEA-COMP:11726"/>
        <dbReference type="Rhea" id="RHEA-COMP:11727"/>
        <dbReference type="Rhea" id="RHEA-COMP:11728"/>
        <dbReference type="ChEBI" id="CHEBI:13193"/>
        <dbReference type="ChEBI" id="CHEBI:15378"/>
        <dbReference type="ChEBI" id="CHEBI:17499"/>
        <dbReference type="ChEBI" id="CHEBI:29950"/>
        <dbReference type="ChEBI" id="CHEBI:30616"/>
        <dbReference type="ChEBI" id="CHEBI:33019"/>
        <dbReference type="ChEBI" id="CHEBI:61963"/>
        <dbReference type="ChEBI" id="CHEBI:65315"/>
        <dbReference type="ChEBI" id="CHEBI:87170"/>
        <dbReference type="ChEBI" id="CHEBI:456215"/>
        <dbReference type="EC" id="2.8.1.13"/>
    </reaction>
</comment>
<comment type="similarity">
    <text evidence="9">Belongs to the MnmA/TRMU family.</text>
</comment>
<keyword evidence="6 9" id="KW-0694">RNA-binding</keyword>
<evidence type="ECO:0000256" key="9">
    <source>
        <dbReference type="HAMAP-Rule" id="MF_00144"/>
    </source>
</evidence>
<comment type="caution">
    <text evidence="12">The sequence shown here is derived from an EMBL/GenBank/DDBJ whole genome shotgun (WGS) entry which is preliminary data.</text>
</comment>
<feature type="region of interest" description="Interaction with target base in tRNA" evidence="9">
    <location>
        <begin position="114"/>
        <end position="116"/>
    </location>
</feature>
<dbReference type="Pfam" id="PF20258">
    <property type="entry name" value="tRNA_Me_trans_C"/>
    <property type="match status" value="1"/>
</dbReference>
<dbReference type="PANTHER" id="PTHR11933:SF5">
    <property type="entry name" value="MITOCHONDRIAL TRNA-SPECIFIC 2-THIOURIDYLASE 1"/>
    <property type="match status" value="1"/>
</dbReference>
<dbReference type="Pfam" id="PF20259">
    <property type="entry name" value="tRNA_Me_trans_M"/>
    <property type="match status" value="1"/>
</dbReference>
<dbReference type="GO" id="GO:0000049">
    <property type="term" value="F:tRNA binding"/>
    <property type="evidence" value="ECO:0007669"/>
    <property type="project" value="UniProtKB-KW"/>
</dbReference>
<dbReference type="AlphaFoldDB" id="A0A2M8LBE6"/>
<feature type="domain" description="tRNA-specific 2-thiouridylase MnmA-like C-terminal" evidence="10">
    <location>
        <begin position="339"/>
        <end position="412"/>
    </location>
</feature>
<dbReference type="SUPFAM" id="SSF52402">
    <property type="entry name" value="Adenine nucleotide alpha hydrolases-like"/>
    <property type="match status" value="1"/>
</dbReference>
<protein>
    <recommendedName>
        <fullName evidence="9">tRNA-specific 2-thiouridylase MnmA</fullName>
        <ecNumber evidence="9">2.8.1.13</ecNumber>
    </recommendedName>
</protein>
<dbReference type="InterPro" id="IPR014729">
    <property type="entry name" value="Rossmann-like_a/b/a_fold"/>
</dbReference>
<dbReference type="Pfam" id="PF03054">
    <property type="entry name" value="tRNA_Me_trans"/>
    <property type="match status" value="1"/>
</dbReference>
<evidence type="ECO:0000259" key="11">
    <source>
        <dbReference type="Pfam" id="PF20259"/>
    </source>
</evidence>
<gene>
    <name evidence="9" type="primary">mnmA</name>
    <name evidence="12" type="ORF">COV02_00375</name>
</gene>
<feature type="site" description="Interaction with tRNA" evidence="9">
    <location>
        <position position="397"/>
    </location>
</feature>
<evidence type="ECO:0000256" key="4">
    <source>
        <dbReference type="ARBA" id="ARBA00022741"/>
    </source>
</evidence>
<comment type="function">
    <text evidence="9">Catalyzes the 2-thiolation of uridine at the wobble position (U34) of tRNA, leading to the formation of s(2)U34.</text>
</comment>
<feature type="binding site" evidence="9">
    <location>
        <position position="56"/>
    </location>
    <ligand>
        <name>ATP</name>
        <dbReference type="ChEBI" id="CHEBI:30616"/>
    </ligand>
</feature>
<evidence type="ECO:0000256" key="7">
    <source>
        <dbReference type="ARBA" id="ARBA00023157"/>
    </source>
</evidence>
<dbReference type="GO" id="GO:0005524">
    <property type="term" value="F:ATP binding"/>
    <property type="evidence" value="ECO:0007669"/>
    <property type="project" value="UniProtKB-KW"/>
</dbReference>
<dbReference type="GO" id="GO:0103016">
    <property type="term" value="F:tRNA-uridine 2-sulfurtransferase activity"/>
    <property type="evidence" value="ECO:0007669"/>
    <property type="project" value="UniProtKB-EC"/>
</dbReference>
<evidence type="ECO:0000256" key="3">
    <source>
        <dbReference type="ARBA" id="ARBA00022694"/>
    </source>
</evidence>
<evidence type="ECO:0000256" key="2">
    <source>
        <dbReference type="ARBA" id="ARBA00022679"/>
    </source>
</evidence>
<dbReference type="CDD" id="cd01998">
    <property type="entry name" value="MnmA_TRMU-like"/>
    <property type="match status" value="1"/>
</dbReference>
<dbReference type="InterPro" id="IPR004506">
    <property type="entry name" value="MnmA-like"/>
</dbReference>
<feature type="active site" description="Cysteine persulfide intermediate" evidence="9">
    <location>
        <position position="254"/>
    </location>
</feature>
<dbReference type="InterPro" id="IPR046885">
    <property type="entry name" value="MnmA-like_C"/>
</dbReference>
<keyword evidence="7" id="KW-1015">Disulfide bond</keyword>
<sequence length="414" mass="46943">MLNTRCLTLFSGIMKKENSNKKNRTKVFVGLSGGVDSSVSAALLKERGYDVVGVFIKAWYPDWLSCAWKDERRDAMRVCARLGIPFLTFDFGKEYKKEVIDYMIAEYKKGRTPNPDVMCNRMIKFGAFLKRAKKMGADFVATGHYARVVNQQKSFDSSARFARPATRSLVLGESPRSRGNHADSPAEASESKAFLLHTSKDKEKDQTYFLWTLTQDDLKNIIFPIDGFKKSEVRKLAKKFGLITAEKKDSQGLCFLGKISVRDFLKKYIKEKKGKVVDENGNTVGSHNGATFITIGQRHGFEITEKGTERKPYYVVAKDIKKNLLIVSHKKEEKESFKKEVLIEKVNWISGEPDFSKKYGARIRYRQVLEKCHLEYIGKSKIKIVFNRPQRAVSSGQSLVIYDNGVCLGGGIMA</sequence>
<comment type="subcellular location">
    <subcellularLocation>
        <location evidence="9">Cytoplasm</location>
    </subcellularLocation>
</comment>
<feature type="binding site" evidence="9">
    <location>
        <position position="143"/>
    </location>
    <ligand>
        <name>ATP</name>
        <dbReference type="ChEBI" id="CHEBI:30616"/>
    </ligand>
</feature>
<feature type="binding site" evidence="9">
    <location>
        <begin position="30"/>
        <end position="37"/>
    </location>
    <ligand>
        <name>ATP</name>
        <dbReference type="ChEBI" id="CHEBI:30616"/>
    </ligand>
</feature>
<evidence type="ECO:0000256" key="5">
    <source>
        <dbReference type="ARBA" id="ARBA00022840"/>
    </source>
</evidence>
<name>A0A2M8LBE6_9BACT</name>
<dbReference type="EMBL" id="PFER01000006">
    <property type="protein sequence ID" value="PJE73952.1"/>
    <property type="molecule type" value="Genomic_DNA"/>
</dbReference>
<dbReference type="GO" id="GO:0002143">
    <property type="term" value="P:tRNA wobble position uridine thiolation"/>
    <property type="evidence" value="ECO:0007669"/>
    <property type="project" value="TreeGrafter"/>
</dbReference>
<feature type="site" description="Interaction with tRNA" evidence="9">
    <location>
        <position position="144"/>
    </location>
</feature>
<dbReference type="HAMAP" id="MF_00144">
    <property type="entry name" value="tRNA_thiouridyl_MnmA"/>
    <property type="match status" value="1"/>
</dbReference>
<keyword evidence="5 9" id="KW-0067">ATP-binding</keyword>
<dbReference type="Gene3D" id="2.30.30.280">
    <property type="entry name" value="Adenine nucleotide alpha hydrolases-like domains"/>
    <property type="match status" value="1"/>
</dbReference>
<feature type="domain" description="tRNA-specific 2-thiouridylase MnmA-like central" evidence="11">
    <location>
        <begin position="262"/>
        <end position="329"/>
    </location>
</feature>
<dbReference type="InterPro" id="IPR023382">
    <property type="entry name" value="MnmA-like_central_sf"/>
</dbReference>
<keyword evidence="9" id="KW-0963">Cytoplasm</keyword>
<proteinExistence type="inferred from homology"/>
<comment type="caution">
    <text evidence="9">Lacks conserved residue(s) required for the propagation of feature annotation.</text>
</comment>
<keyword evidence="1 9" id="KW-0820">tRNA-binding</keyword>
<dbReference type="Proteomes" id="UP000230959">
    <property type="component" value="Unassembled WGS sequence"/>
</dbReference>
<dbReference type="Gene3D" id="3.40.50.620">
    <property type="entry name" value="HUPs"/>
    <property type="match status" value="1"/>
</dbReference>
<evidence type="ECO:0000256" key="1">
    <source>
        <dbReference type="ARBA" id="ARBA00022555"/>
    </source>
</evidence>
<dbReference type="PANTHER" id="PTHR11933">
    <property type="entry name" value="TRNA 5-METHYLAMINOMETHYL-2-THIOURIDYLATE -METHYLTRANSFERASE"/>
    <property type="match status" value="1"/>
</dbReference>
<keyword evidence="3 9" id="KW-0819">tRNA processing</keyword>
<evidence type="ECO:0000256" key="8">
    <source>
        <dbReference type="ARBA" id="ARBA00051542"/>
    </source>
</evidence>
<keyword evidence="4 9" id="KW-0547">Nucleotide-binding</keyword>
<dbReference type="EC" id="2.8.1.13" evidence="9"/>
<accession>A0A2M8LBE6</accession>
<organism evidence="12 13">
    <name type="scientific">Candidatus Terrybacteria bacterium CG10_big_fil_rev_8_21_14_0_10_41_10</name>
    <dbReference type="NCBI Taxonomy" id="1975026"/>
    <lineage>
        <taxon>Bacteria</taxon>
        <taxon>Candidatus Terryibacteriota</taxon>
    </lineage>
</organism>
<dbReference type="InterPro" id="IPR046884">
    <property type="entry name" value="MnmA-like_central"/>
</dbReference>
<evidence type="ECO:0000313" key="12">
    <source>
        <dbReference type="EMBL" id="PJE73952.1"/>
    </source>
</evidence>
<feature type="region of interest" description="Interaction with tRNA" evidence="9">
    <location>
        <begin position="204"/>
        <end position="206"/>
    </location>
</feature>
<dbReference type="Gene3D" id="2.40.30.10">
    <property type="entry name" value="Translation factors"/>
    <property type="match status" value="1"/>
</dbReference>
<feature type="region of interest" description="Interaction with tRNA" evidence="9">
    <location>
        <begin position="364"/>
        <end position="365"/>
    </location>
</feature>
<evidence type="ECO:0000256" key="6">
    <source>
        <dbReference type="ARBA" id="ARBA00022884"/>
    </source>
</evidence>
<dbReference type="FunFam" id="2.30.30.280:FF:000001">
    <property type="entry name" value="tRNA-specific 2-thiouridylase MnmA"/>
    <property type="match status" value="1"/>
</dbReference>
<reference evidence="13" key="1">
    <citation type="submission" date="2017-09" db="EMBL/GenBank/DDBJ databases">
        <title>Depth-based differentiation of microbial function through sediment-hosted aquifers and enrichment of novel symbionts in the deep terrestrial subsurface.</title>
        <authorList>
            <person name="Probst A.J."/>
            <person name="Ladd B."/>
            <person name="Jarett J.K."/>
            <person name="Geller-Mcgrath D.E."/>
            <person name="Sieber C.M.K."/>
            <person name="Emerson J.B."/>
            <person name="Anantharaman K."/>
            <person name="Thomas B.C."/>
            <person name="Malmstrom R."/>
            <person name="Stieglmeier M."/>
            <person name="Klingl A."/>
            <person name="Woyke T."/>
            <person name="Ryan C.M."/>
            <person name="Banfield J.F."/>
        </authorList>
    </citation>
    <scope>NUCLEOTIDE SEQUENCE [LARGE SCALE GENOMIC DNA]</scope>
</reference>
<evidence type="ECO:0000313" key="13">
    <source>
        <dbReference type="Proteomes" id="UP000230959"/>
    </source>
</evidence>
<feature type="active site" description="Nucleophile" evidence="9">
    <location>
        <position position="119"/>
    </location>
</feature>
<dbReference type="GO" id="GO:0005737">
    <property type="term" value="C:cytoplasm"/>
    <property type="evidence" value="ECO:0007669"/>
    <property type="project" value="UniProtKB-SubCell"/>
</dbReference>